<name>A0ACB7YH73_9ERIC</name>
<keyword evidence="2" id="KW-1185">Reference proteome</keyword>
<dbReference type="Proteomes" id="UP000828048">
    <property type="component" value="Chromosome 8"/>
</dbReference>
<comment type="caution">
    <text evidence="1">The sequence shown here is derived from an EMBL/GenBank/DDBJ whole genome shotgun (WGS) entry which is preliminary data.</text>
</comment>
<protein>
    <submittedName>
        <fullName evidence="1">Uncharacterized protein</fullName>
    </submittedName>
</protein>
<accession>A0ACB7YH73</accession>
<evidence type="ECO:0000313" key="2">
    <source>
        <dbReference type="Proteomes" id="UP000828048"/>
    </source>
</evidence>
<gene>
    <name evidence="1" type="ORF">Vadar_030626</name>
</gene>
<dbReference type="EMBL" id="CM037158">
    <property type="protein sequence ID" value="KAH7852895.1"/>
    <property type="molecule type" value="Genomic_DNA"/>
</dbReference>
<evidence type="ECO:0000313" key="1">
    <source>
        <dbReference type="EMBL" id="KAH7852895.1"/>
    </source>
</evidence>
<organism evidence="1 2">
    <name type="scientific">Vaccinium darrowii</name>
    <dbReference type="NCBI Taxonomy" id="229202"/>
    <lineage>
        <taxon>Eukaryota</taxon>
        <taxon>Viridiplantae</taxon>
        <taxon>Streptophyta</taxon>
        <taxon>Embryophyta</taxon>
        <taxon>Tracheophyta</taxon>
        <taxon>Spermatophyta</taxon>
        <taxon>Magnoliopsida</taxon>
        <taxon>eudicotyledons</taxon>
        <taxon>Gunneridae</taxon>
        <taxon>Pentapetalae</taxon>
        <taxon>asterids</taxon>
        <taxon>Ericales</taxon>
        <taxon>Ericaceae</taxon>
        <taxon>Vaccinioideae</taxon>
        <taxon>Vaccinieae</taxon>
        <taxon>Vaccinium</taxon>
    </lineage>
</organism>
<sequence>MNSNLLQVLLAHRKNAVQELTDSFELANQLRAIINEPFGTDRSVEADDLIRKILKSFTDTISILNSGEVSDPILPNLGVLNLASRRSEGTEVKRVGTSALKYQTVNMKRKTPSSRPIVTPNLADDGHVWRQCRRKEVLNPRIARNYFYECNFRTSQGCQAKKLVQRTEDKPPRYQTTYTNHHTCNSRLKALPGVIFDSTTLTDSIKSAFKCPDDVLKEPSYPTSTKTHHPPVIISSYRT</sequence>
<proteinExistence type="predicted"/>
<reference evidence="1 2" key="1">
    <citation type="journal article" date="2021" name="Hortic Res">
        <title>High-quality reference genome and annotation aids understanding of berry development for evergreen blueberry (Vaccinium darrowii).</title>
        <authorList>
            <person name="Yu J."/>
            <person name="Hulse-Kemp A.M."/>
            <person name="Babiker E."/>
            <person name="Staton M."/>
        </authorList>
    </citation>
    <scope>NUCLEOTIDE SEQUENCE [LARGE SCALE GENOMIC DNA]</scope>
    <source>
        <strain evidence="2">cv. NJ 8807/NJ 8810</strain>
        <tissue evidence="1">Young leaf</tissue>
    </source>
</reference>